<dbReference type="GO" id="GO:0004553">
    <property type="term" value="F:hydrolase activity, hydrolyzing O-glycosyl compounds"/>
    <property type="evidence" value="ECO:0007669"/>
    <property type="project" value="TreeGrafter"/>
</dbReference>
<evidence type="ECO:0000313" key="3">
    <source>
        <dbReference type="Proteomes" id="UP001185863"/>
    </source>
</evidence>
<dbReference type="Gene3D" id="1.50.10.10">
    <property type="match status" value="1"/>
</dbReference>
<gene>
    <name evidence="2" type="ORF">R4315_26825</name>
</gene>
<proteinExistence type="predicted"/>
<comment type="caution">
    <text evidence="2">The sequence shown here is derived from an EMBL/GenBank/DDBJ whole genome shotgun (WGS) entry which is preliminary data.</text>
</comment>
<accession>A0AAE4V395</accession>
<feature type="non-terminal residue" evidence="2">
    <location>
        <position position="1"/>
    </location>
</feature>
<dbReference type="EMBL" id="JAWLUP010000134">
    <property type="protein sequence ID" value="MDV7268136.1"/>
    <property type="molecule type" value="Genomic_DNA"/>
</dbReference>
<dbReference type="InterPro" id="IPR008928">
    <property type="entry name" value="6-hairpin_glycosidase_sf"/>
</dbReference>
<dbReference type="PANTHER" id="PTHR31616:SF0">
    <property type="entry name" value="GLUCAN 1,4-ALPHA-GLUCOSIDASE"/>
    <property type="match status" value="1"/>
</dbReference>
<protein>
    <submittedName>
        <fullName evidence="2">Glycoside hydrolase family 15 protein</fullName>
    </submittedName>
</protein>
<dbReference type="InterPro" id="IPR011613">
    <property type="entry name" value="GH15-like"/>
</dbReference>
<name>A0AAE4V395_9NOCA</name>
<dbReference type="Pfam" id="PF00723">
    <property type="entry name" value="Glyco_hydro_15"/>
    <property type="match status" value="1"/>
</dbReference>
<dbReference type="PANTHER" id="PTHR31616">
    <property type="entry name" value="TREHALASE"/>
    <property type="match status" value="1"/>
</dbReference>
<dbReference type="AlphaFoldDB" id="A0AAE4V395"/>
<organism evidence="2 3">
    <name type="scientific">Rhodococcus oxybenzonivorans</name>
    <dbReference type="NCBI Taxonomy" id="1990687"/>
    <lineage>
        <taxon>Bacteria</taxon>
        <taxon>Bacillati</taxon>
        <taxon>Actinomycetota</taxon>
        <taxon>Actinomycetes</taxon>
        <taxon>Mycobacteriales</taxon>
        <taxon>Nocardiaceae</taxon>
        <taxon>Rhodococcus</taxon>
    </lineage>
</organism>
<dbReference type="InterPro" id="IPR012341">
    <property type="entry name" value="6hp_glycosidase-like_sf"/>
</dbReference>
<dbReference type="Proteomes" id="UP001185863">
    <property type="component" value="Unassembled WGS sequence"/>
</dbReference>
<keyword evidence="2" id="KW-0378">Hydrolase</keyword>
<evidence type="ECO:0000313" key="2">
    <source>
        <dbReference type="EMBL" id="MDV7268136.1"/>
    </source>
</evidence>
<feature type="domain" description="GH15-like" evidence="1">
    <location>
        <begin position="3"/>
        <end position="189"/>
    </location>
</feature>
<sequence length="199" mass="22095">GPRRHFTHSKVMAWVVFDRAVRLAEEFELDAPVERWAQVRDEIHREVCEHGFDAKRNTFTQFYGSEELDASVLTIPLVGFLPGTDSRVSGTIDAITRELGRDGFVSRYSTAQTDDGLPGDEGQFLACSFWLVSALALNKRTDQARALFERLTSLSNDLGLLAEEYDVRLQRQVGNFPQAFSHLTLIGAAYAIAGAVADA</sequence>
<dbReference type="RefSeq" id="WP_317769210.1">
    <property type="nucleotide sequence ID" value="NZ_JAWLUP010000134.1"/>
</dbReference>
<dbReference type="GO" id="GO:0005975">
    <property type="term" value="P:carbohydrate metabolic process"/>
    <property type="evidence" value="ECO:0007669"/>
    <property type="project" value="InterPro"/>
</dbReference>
<dbReference type="SUPFAM" id="SSF48208">
    <property type="entry name" value="Six-hairpin glycosidases"/>
    <property type="match status" value="1"/>
</dbReference>
<evidence type="ECO:0000259" key="1">
    <source>
        <dbReference type="Pfam" id="PF00723"/>
    </source>
</evidence>
<reference evidence="2" key="1">
    <citation type="submission" date="2023-10" db="EMBL/GenBank/DDBJ databases">
        <title>Development of a sustainable strategy for remediation of hydrocarbon-contaminated territories based on the waste exchange concept.</title>
        <authorList>
            <person name="Krivoruchko A."/>
        </authorList>
    </citation>
    <scope>NUCLEOTIDE SEQUENCE</scope>
    <source>
        <strain evidence="2">IEGM 68</strain>
    </source>
</reference>